<feature type="transmembrane region" description="Helical" evidence="7">
    <location>
        <begin position="95"/>
        <end position="119"/>
    </location>
</feature>
<evidence type="ECO:0000313" key="10">
    <source>
        <dbReference type="Proteomes" id="UP000865968"/>
    </source>
</evidence>
<evidence type="ECO:0000256" key="6">
    <source>
        <dbReference type="ARBA" id="ARBA00023136"/>
    </source>
</evidence>
<evidence type="ECO:0000256" key="3">
    <source>
        <dbReference type="ARBA" id="ARBA00022475"/>
    </source>
</evidence>
<organism evidence="9 10">
    <name type="scientific">Morganella morganii</name>
    <name type="common">Proteus morganii</name>
    <dbReference type="NCBI Taxonomy" id="582"/>
    <lineage>
        <taxon>Bacteria</taxon>
        <taxon>Pseudomonadati</taxon>
        <taxon>Pseudomonadota</taxon>
        <taxon>Gammaproteobacteria</taxon>
        <taxon>Enterobacterales</taxon>
        <taxon>Morganellaceae</taxon>
        <taxon>Morganella</taxon>
    </lineage>
</organism>
<reference evidence="9" key="1">
    <citation type="journal article" date="2018" name="Genome Biol.">
        <title>SKESA: strategic k-mer extension for scrupulous assemblies.</title>
        <authorList>
            <person name="Souvorov A."/>
            <person name="Agarwala R."/>
            <person name="Lipman D.J."/>
        </authorList>
    </citation>
    <scope>NUCLEOTIDE SEQUENCE</scope>
    <source>
        <strain evidence="9">Morganella morganii ARLG-3209</strain>
    </source>
</reference>
<evidence type="ECO:0000256" key="7">
    <source>
        <dbReference type="SAM" id="Phobius"/>
    </source>
</evidence>
<feature type="transmembrane region" description="Helical" evidence="7">
    <location>
        <begin position="192"/>
        <end position="213"/>
    </location>
</feature>
<evidence type="ECO:0000256" key="2">
    <source>
        <dbReference type="ARBA" id="ARBA00007362"/>
    </source>
</evidence>
<evidence type="ECO:0000259" key="8">
    <source>
        <dbReference type="Pfam" id="PF00892"/>
    </source>
</evidence>
<keyword evidence="3" id="KW-1003">Cell membrane</keyword>
<name>A0AAN5S0V1_MORMO</name>
<feature type="domain" description="EamA" evidence="8">
    <location>
        <begin position="10"/>
        <end position="143"/>
    </location>
</feature>
<feature type="transmembrane region" description="Helical" evidence="7">
    <location>
        <begin position="253"/>
        <end position="272"/>
    </location>
</feature>
<feature type="transmembrane region" description="Helical" evidence="7">
    <location>
        <begin position="225"/>
        <end position="246"/>
    </location>
</feature>
<dbReference type="Proteomes" id="UP000865968">
    <property type="component" value="Unassembled WGS sequence"/>
</dbReference>
<evidence type="ECO:0000256" key="1">
    <source>
        <dbReference type="ARBA" id="ARBA00004651"/>
    </source>
</evidence>
<feature type="transmembrane region" description="Helical" evidence="7">
    <location>
        <begin position="12"/>
        <end position="32"/>
    </location>
</feature>
<dbReference type="Pfam" id="PF00892">
    <property type="entry name" value="EamA"/>
    <property type="match status" value="2"/>
</dbReference>
<feature type="transmembrane region" description="Helical" evidence="7">
    <location>
        <begin position="158"/>
        <end position="180"/>
    </location>
</feature>
<feature type="transmembrane region" description="Helical" evidence="7">
    <location>
        <begin position="38"/>
        <end position="59"/>
    </location>
</feature>
<proteinExistence type="inferred from homology"/>
<dbReference type="PANTHER" id="PTHR32322:SF2">
    <property type="entry name" value="EAMA DOMAIN-CONTAINING PROTEIN"/>
    <property type="match status" value="1"/>
</dbReference>
<dbReference type="PANTHER" id="PTHR32322">
    <property type="entry name" value="INNER MEMBRANE TRANSPORTER"/>
    <property type="match status" value="1"/>
</dbReference>
<feature type="transmembrane region" description="Helical" evidence="7">
    <location>
        <begin position="71"/>
        <end position="89"/>
    </location>
</feature>
<dbReference type="InterPro" id="IPR000620">
    <property type="entry name" value="EamA_dom"/>
</dbReference>
<comment type="similarity">
    <text evidence="2">Belongs to the EamA transporter family.</text>
</comment>
<evidence type="ECO:0000313" key="9">
    <source>
        <dbReference type="EMBL" id="HAT3810069.1"/>
    </source>
</evidence>
<reference evidence="9" key="2">
    <citation type="submission" date="2020-10" db="EMBL/GenBank/DDBJ databases">
        <authorList>
            <consortium name="NCBI Pathogen Detection Project"/>
        </authorList>
    </citation>
    <scope>NUCLEOTIDE SEQUENCE</scope>
    <source>
        <strain evidence="9">Morganella morganii ARLG-3209</strain>
    </source>
</reference>
<keyword evidence="4 7" id="KW-0812">Transmembrane</keyword>
<comment type="caution">
    <text evidence="9">The sequence shown here is derived from an EMBL/GenBank/DDBJ whole genome shotgun (WGS) entry which is preliminary data.</text>
</comment>
<feature type="transmembrane region" description="Helical" evidence="7">
    <location>
        <begin position="126"/>
        <end position="146"/>
    </location>
</feature>
<sequence length="317" mass="32684">MIQTPKGHFTGIAVIILASFLWGTTGVSATFAPDVSPVAIGAAAMGFGGLLQAAIAITPIRRNLGAFRQQWHLLLLGAVAVAVYPLAFYGSMRLAGVTIGTVVSIGTAPVLSAIIEIIMDGARMTLRWLSGAVLGLTGIALLSLSGGTEQIAAADTSATLTGVILGLLAAFTYALYSWAARRLMQRNIPSRAAMGGIFGIGGLLLMPVLALYGAPFLDSWQNAAVGIYMACVPMFLGYVCFGYALARIPASTATTITLLEPVVAAALAAIIVGEQLTAAGWAGVVLIFTCLVCITLPARRKAAILSAVNNGHNPQPE</sequence>
<evidence type="ECO:0000256" key="5">
    <source>
        <dbReference type="ARBA" id="ARBA00022989"/>
    </source>
</evidence>
<feature type="transmembrane region" description="Helical" evidence="7">
    <location>
        <begin position="278"/>
        <end position="296"/>
    </location>
</feature>
<dbReference type="AlphaFoldDB" id="A0AAN5S0V1"/>
<evidence type="ECO:0000256" key="4">
    <source>
        <dbReference type="ARBA" id="ARBA00022692"/>
    </source>
</evidence>
<dbReference type="SUPFAM" id="SSF103481">
    <property type="entry name" value="Multidrug resistance efflux transporter EmrE"/>
    <property type="match status" value="2"/>
</dbReference>
<accession>A0AAN5S0V1</accession>
<feature type="domain" description="EamA" evidence="8">
    <location>
        <begin position="161"/>
        <end position="295"/>
    </location>
</feature>
<dbReference type="InterPro" id="IPR050638">
    <property type="entry name" value="AA-Vitamin_Transporters"/>
</dbReference>
<comment type="subcellular location">
    <subcellularLocation>
        <location evidence="1">Cell membrane</location>
        <topology evidence="1">Multi-pass membrane protein</topology>
    </subcellularLocation>
</comment>
<dbReference type="Gene3D" id="1.10.3730.20">
    <property type="match status" value="1"/>
</dbReference>
<keyword evidence="6 7" id="KW-0472">Membrane</keyword>
<keyword evidence="5 7" id="KW-1133">Transmembrane helix</keyword>
<dbReference type="GO" id="GO:0016020">
    <property type="term" value="C:membrane"/>
    <property type="evidence" value="ECO:0007669"/>
    <property type="project" value="UniProtKB-SubCell"/>
</dbReference>
<dbReference type="InterPro" id="IPR037185">
    <property type="entry name" value="EmrE-like"/>
</dbReference>
<protein>
    <submittedName>
        <fullName evidence="9">EamA family transporter</fullName>
    </submittedName>
</protein>
<dbReference type="EMBL" id="DACSWI010000009">
    <property type="protein sequence ID" value="HAT3810069.1"/>
    <property type="molecule type" value="Genomic_DNA"/>
</dbReference>
<gene>
    <name evidence="9" type="ORF">I8608_002951</name>
</gene>